<dbReference type="GO" id="GO:0030145">
    <property type="term" value="F:manganese ion binding"/>
    <property type="evidence" value="ECO:0007669"/>
    <property type="project" value="InterPro"/>
</dbReference>
<evidence type="ECO:0000313" key="22">
    <source>
        <dbReference type="Proteomes" id="UP000502823"/>
    </source>
</evidence>
<dbReference type="GO" id="GO:0005737">
    <property type="term" value="C:cytoplasm"/>
    <property type="evidence" value="ECO:0007669"/>
    <property type="project" value="InterPro"/>
</dbReference>
<dbReference type="PANTHER" id="PTHR11963">
    <property type="entry name" value="LEUCINE AMINOPEPTIDASE-RELATED"/>
    <property type="match status" value="1"/>
</dbReference>
<evidence type="ECO:0000256" key="17">
    <source>
        <dbReference type="ARBA" id="ARBA00045966"/>
    </source>
</evidence>
<evidence type="ECO:0000256" key="6">
    <source>
        <dbReference type="ARBA" id="ARBA00014190"/>
    </source>
</evidence>
<evidence type="ECO:0000256" key="7">
    <source>
        <dbReference type="ARBA" id="ARBA00022438"/>
    </source>
</evidence>
<name>A0A6L2PT17_COPFO</name>
<protein>
    <recommendedName>
        <fullName evidence="6">Cytosol aminopeptidase</fullName>
        <ecNumber evidence="4">3.4.11.1</ecNumber>
        <ecNumber evidence="5">3.4.11.5</ecNumber>
        <ecNumber evidence="11">3.4.13.23</ecNumber>
    </recommendedName>
    <alternativeName>
        <fullName evidence="14">Cysteinylglycine-S-conjugate dipeptidase</fullName>
    </alternativeName>
    <alternativeName>
        <fullName evidence="15">Leucine aminopeptidase 3</fullName>
    </alternativeName>
    <alternativeName>
        <fullName evidence="16">Leucyl aminopeptidase</fullName>
    </alternativeName>
    <alternativeName>
        <fullName evidence="13">Proline aminopeptidase</fullName>
    </alternativeName>
    <alternativeName>
        <fullName evidence="12">Prolyl aminopeptidase</fullName>
    </alternativeName>
</protein>
<keyword evidence="7" id="KW-0031">Aminopeptidase</keyword>
<evidence type="ECO:0000256" key="13">
    <source>
        <dbReference type="ARBA" id="ARBA00030930"/>
    </source>
</evidence>
<dbReference type="OrthoDB" id="412814at2759"/>
<comment type="catalytic activity">
    <reaction evidence="19">
        <text>L-cysteinylglycine + H2O = L-cysteine + glycine</text>
        <dbReference type="Rhea" id="RHEA:28783"/>
        <dbReference type="ChEBI" id="CHEBI:15377"/>
        <dbReference type="ChEBI" id="CHEBI:35235"/>
        <dbReference type="ChEBI" id="CHEBI:57305"/>
        <dbReference type="ChEBI" id="CHEBI:61694"/>
    </reaction>
    <physiologicalReaction direction="left-to-right" evidence="19">
        <dbReference type="Rhea" id="RHEA:28784"/>
    </physiologicalReaction>
</comment>
<dbReference type="InParanoid" id="A0A6L2PT17"/>
<accession>A0A6L2PT17</accession>
<evidence type="ECO:0000256" key="12">
    <source>
        <dbReference type="ARBA" id="ARBA00029605"/>
    </source>
</evidence>
<dbReference type="Proteomes" id="UP000502823">
    <property type="component" value="Unassembled WGS sequence"/>
</dbReference>
<feature type="domain" description="Cytosol aminopeptidase" evidence="20">
    <location>
        <begin position="309"/>
        <end position="316"/>
    </location>
</feature>
<dbReference type="Pfam" id="PF00883">
    <property type="entry name" value="Peptidase_M17"/>
    <property type="match status" value="1"/>
</dbReference>
<keyword evidence="8" id="KW-0645">Protease</keyword>
<comment type="catalytic activity">
    <reaction evidence="1">
        <text>Release of an N-terminal amino acid, Xaa-|-Yaa-, in which Xaa is preferably Leu, but may be other amino acids including Pro although not Arg or Lys, and Yaa may be Pro. Amino acid amides and methyl esters are also readily hydrolyzed, but rates on arylamides are exceedingly low.</text>
        <dbReference type="EC" id="3.4.11.1"/>
    </reaction>
</comment>
<dbReference type="InterPro" id="IPR000819">
    <property type="entry name" value="Peptidase_M17_C"/>
</dbReference>
<dbReference type="FunCoup" id="A0A6L2PT17">
    <property type="interactions" value="254"/>
</dbReference>
<comment type="similarity">
    <text evidence="3">Belongs to the peptidase M17 family.</text>
</comment>
<evidence type="ECO:0000256" key="18">
    <source>
        <dbReference type="ARBA" id="ARBA00047881"/>
    </source>
</evidence>
<comment type="caution">
    <text evidence="21">The sequence shown here is derived from an EMBL/GenBank/DDBJ whole genome shotgun (WGS) entry which is preliminary data.</text>
</comment>
<dbReference type="GO" id="GO:0006508">
    <property type="term" value="P:proteolysis"/>
    <property type="evidence" value="ECO:0007669"/>
    <property type="project" value="UniProtKB-KW"/>
</dbReference>
<dbReference type="AlphaFoldDB" id="A0A6L2PT17"/>
<dbReference type="InterPro" id="IPR011356">
    <property type="entry name" value="Leucine_aapep/pepB"/>
</dbReference>
<dbReference type="GO" id="GO:0070006">
    <property type="term" value="F:metalloaminopeptidase activity"/>
    <property type="evidence" value="ECO:0007669"/>
    <property type="project" value="InterPro"/>
</dbReference>
<dbReference type="SUPFAM" id="SSF52949">
    <property type="entry name" value="Macro domain-like"/>
    <property type="match status" value="1"/>
</dbReference>
<proteinExistence type="inferred from homology"/>
<dbReference type="EMBL" id="BLKM01005761">
    <property type="protein sequence ID" value="GFG35354.1"/>
    <property type="molecule type" value="Genomic_DNA"/>
</dbReference>
<evidence type="ECO:0000259" key="20">
    <source>
        <dbReference type="PROSITE" id="PS00631"/>
    </source>
</evidence>
<evidence type="ECO:0000256" key="4">
    <source>
        <dbReference type="ARBA" id="ARBA00012565"/>
    </source>
</evidence>
<evidence type="ECO:0000256" key="11">
    <source>
        <dbReference type="ARBA" id="ARBA00023625"/>
    </source>
</evidence>
<sequence>MDCARDPSDPQVGRKWFRAGPGVKKGKGQVFYNLGSQFPVIAVVGLGKNGCSYNEQEDIDEGQENVRIAASEGCKMLRDVGVTKILLEGMGHPDAAAEGATLGLWLFQEFKNKDKQKKAPQVEFYGEENVEERAAWEKGVIKAQAQNVARNLADTPANLMTPTIFAQKASELLTAHGVKVKAWDKSWAESKKMGSFLSVARGSSEPPVFLELDYSGAPDQKKPIVLVGKGVTFDSGGISLKPSTNMDEMRGDMGGAACTVATIYAASRLKLKVNLVGLIPLTENLPSGTATKPGDVVYAMNGKSIIIDNTDAEGRLILADALCYAQEFDPQLIVDIATLTGAIRIALGAAATGVFSNSTAVFQKLQKAGAISGDRVWRMPLWQHYTKQVTASASSDLINVPRGTSAGGSCTAAAFLKEFVPKGDWLHLDIAGVMGTTENLPYLAKGMTGRPTRTLVEFISSLVKGGA</sequence>
<dbReference type="Pfam" id="PF02789">
    <property type="entry name" value="Peptidase_M17_N"/>
    <property type="match status" value="1"/>
</dbReference>
<comment type="catalytic activity">
    <reaction evidence="18">
        <text>S-benzyl-L-cysteinylglycine + H2O = S-benzyl-L-cysteine + glycine</text>
        <dbReference type="Rhea" id="RHEA:62568"/>
        <dbReference type="ChEBI" id="CHEBI:15377"/>
        <dbReference type="ChEBI" id="CHEBI:57305"/>
        <dbReference type="ChEBI" id="CHEBI:145802"/>
        <dbReference type="ChEBI" id="CHEBI:145803"/>
    </reaction>
    <physiologicalReaction direction="left-to-right" evidence="18">
        <dbReference type="Rhea" id="RHEA:62569"/>
    </physiologicalReaction>
</comment>
<dbReference type="EC" id="3.4.11.5" evidence="5"/>
<organism evidence="21 22">
    <name type="scientific">Coptotermes formosanus</name>
    <name type="common">Formosan subterranean termite</name>
    <dbReference type="NCBI Taxonomy" id="36987"/>
    <lineage>
        <taxon>Eukaryota</taxon>
        <taxon>Metazoa</taxon>
        <taxon>Ecdysozoa</taxon>
        <taxon>Arthropoda</taxon>
        <taxon>Hexapoda</taxon>
        <taxon>Insecta</taxon>
        <taxon>Pterygota</taxon>
        <taxon>Neoptera</taxon>
        <taxon>Polyneoptera</taxon>
        <taxon>Dictyoptera</taxon>
        <taxon>Blattodea</taxon>
        <taxon>Blattoidea</taxon>
        <taxon>Termitoidae</taxon>
        <taxon>Rhinotermitidae</taxon>
        <taxon>Coptotermes</taxon>
    </lineage>
</organism>
<evidence type="ECO:0000256" key="14">
    <source>
        <dbReference type="ARBA" id="ARBA00030997"/>
    </source>
</evidence>
<dbReference type="EC" id="3.4.13.23" evidence="11"/>
<dbReference type="PANTHER" id="PTHR11963:SF23">
    <property type="entry name" value="CYTOSOL AMINOPEPTIDASE"/>
    <property type="match status" value="1"/>
</dbReference>
<evidence type="ECO:0000256" key="19">
    <source>
        <dbReference type="ARBA" id="ARBA00049107"/>
    </source>
</evidence>
<dbReference type="Gene3D" id="3.40.220.10">
    <property type="entry name" value="Leucine Aminopeptidase, subunit E, domain 1"/>
    <property type="match status" value="1"/>
</dbReference>
<dbReference type="InterPro" id="IPR008283">
    <property type="entry name" value="Peptidase_M17_N"/>
</dbReference>
<dbReference type="Gene3D" id="3.40.630.10">
    <property type="entry name" value="Zn peptidases"/>
    <property type="match status" value="1"/>
</dbReference>
<evidence type="ECO:0000256" key="3">
    <source>
        <dbReference type="ARBA" id="ARBA00009528"/>
    </source>
</evidence>
<evidence type="ECO:0000256" key="5">
    <source>
        <dbReference type="ARBA" id="ARBA00012568"/>
    </source>
</evidence>
<dbReference type="EC" id="3.4.11.1" evidence="4"/>
<dbReference type="PRINTS" id="PR00481">
    <property type="entry name" value="LAMNOPPTDASE"/>
</dbReference>
<evidence type="ECO:0000256" key="10">
    <source>
        <dbReference type="ARBA" id="ARBA00023511"/>
    </source>
</evidence>
<dbReference type="PROSITE" id="PS00631">
    <property type="entry name" value="CYTOSOL_AP"/>
    <property type="match status" value="1"/>
</dbReference>
<reference evidence="22" key="1">
    <citation type="submission" date="2020-01" db="EMBL/GenBank/DDBJ databases">
        <title>Draft genome sequence of the Termite Coptotermes fromosanus.</title>
        <authorList>
            <person name="Itakura S."/>
            <person name="Yosikawa Y."/>
            <person name="Umezawa K."/>
        </authorList>
    </citation>
    <scope>NUCLEOTIDE SEQUENCE [LARGE SCALE GENOMIC DNA]</scope>
</reference>
<comment type="function">
    <text evidence="17">Cytosolic metallopeptidase that catalyzes the removal of unsubstituted N-terminal hydrophobic amino acids from various peptides. The presence of Zn(2+) ions is essential for the peptidase activity, and the association with other cofactors can modulate the substrate spectificity of the enzyme. For instance, in the presence of Mn(2+), it displays a specific Cys-Gly hydrolyzing activity of Cys-Gly-S-conjugates. Involved in the metabolism of glutathione and in the degradation of glutathione S-conjugates, which may play a role in the control of the cell redox status.</text>
</comment>
<keyword evidence="9" id="KW-0378">Hydrolase</keyword>
<evidence type="ECO:0000256" key="15">
    <source>
        <dbReference type="ARBA" id="ARBA00031564"/>
    </source>
</evidence>
<dbReference type="InterPro" id="IPR023042">
    <property type="entry name" value="Peptidase_M17_leu_NH2_pept"/>
</dbReference>
<dbReference type="CDD" id="cd00433">
    <property type="entry name" value="Peptidase_M17"/>
    <property type="match status" value="1"/>
</dbReference>
<evidence type="ECO:0000256" key="1">
    <source>
        <dbReference type="ARBA" id="ARBA00000135"/>
    </source>
</evidence>
<evidence type="ECO:0000256" key="8">
    <source>
        <dbReference type="ARBA" id="ARBA00022670"/>
    </source>
</evidence>
<evidence type="ECO:0000256" key="16">
    <source>
        <dbReference type="ARBA" id="ARBA00033172"/>
    </source>
</evidence>
<comment type="catalytic activity">
    <reaction evidence="2">
        <text>Release of N-terminal proline from a peptide.</text>
        <dbReference type="EC" id="3.4.11.5"/>
    </reaction>
</comment>
<evidence type="ECO:0000256" key="9">
    <source>
        <dbReference type="ARBA" id="ARBA00022801"/>
    </source>
</evidence>
<comment type="catalytic activity">
    <reaction evidence="10">
        <text>an S-substituted L-cysteinylglycine + H2O = an S-substituted L-cysteine + glycine</text>
        <dbReference type="Rhea" id="RHEA:60444"/>
        <dbReference type="ChEBI" id="CHEBI:15377"/>
        <dbReference type="ChEBI" id="CHEBI:57305"/>
        <dbReference type="ChEBI" id="CHEBI:58717"/>
        <dbReference type="ChEBI" id="CHEBI:143103"/>
        <dbReference type="EC" id="3.4.13.23"/>
    </reaction>
    <physiologicalReaction direction="left-to-right" evidence="10">
        <dbReference type="Rhea" id="RHEA:60445"/>
    </physiologicalReaction>
</comment>
<evidence type="ECO:0000313" key="21">
    <source>
        <dbReference type="EMBL" id="GFG35354.1"/>
    </source>
</evidence>
<evidence type="ECO:0000256" key="2">
    <source>
        <dbReference type="ARBA" id="ARBA00001585"/>
    </source>
</evidence>
<gene>
    <name evidence="21" type="ORF">Cfor_00909</name>
</gene>
<dbReference type="HAMAP" id="MF_00181">
    <property type="entry name" value="Cytosol_peptidase_M17"/>
    <property type="match status" value="1"/>
</dbReference>
<keyword evidence="22" id="KW-1185">Reference proteome</keyword>
<dbReference type="InterPro" id="IPR043472">
    <property type="entry name" value="Macro_dom-like"/>
</dbReference>
<dbReference type="SUPFAM" id="SSF53187">
    <property type="entry name" value="Zn-dependent exopeptidases"/>
    <property type="match status" value="1"/>
</dbReference>